<feature type="transmembrane region" description="Helical" evidence="1">
    <location>
        <begin position="721"/>
        <end position="740"/>
    </location>
</feature>
<evidence type="ECO:0000313" key="3">
    <source>
        <dbReference type="Proteomes" id="UP000629468"/>
    </source>
</evidence>
<feature type="transmembrane region" description="Helical" evidence="1">
    <location>
        <begin position="549"/>
        <end position="570"/>
    </location>
</feature>
<dbReference type="Proteomes" id="UP000629468">
    <property type="component" value="Unassembled WGS sequence"/>
</dbReference>
<dbReference type="AlphaFoldDB" id="A0A8H7C1X4"/>
<comment type="caution">
    <text evidence="2">The sequence shown here is derived from an EMBL/GenBank/DDBJ whole genome shotgun (WGS) entry which is preliminary data.</text>
</comment>
<accession>A0A8H7C1X4</accession>
<dbReference type="EMBL" id="JABXXO010000014">
    <property type="protein sequence ID" value="KAF7760708.1"/>
    <property type="molecule type" value="Genomic_DNA"/>
</dbReference>
<sequence length="782" mass="89366">MNRDSSLQDSLLPSLNSKFLDYDQLKFVEPGTSQRKKRSVLKLCLWLSGIIVIVLVSLGVWKLGTKVLMKVRNPHGHMYYDEKGKGGGEPTDWSQVVKPMMTKDSKFDVVASVWIRDDNLVDSEKDAVAKVDGEERPEKLIFTGKVFENVDAKSNMKFANVDLRIPTNHFKHANLSNYDLRASFVLVQSNENRPSWLDFAMNFTTWKPQSLESLSVRKHDADLTLEDKIYDSFGISIPLIQFHNIGSKRPGNIDNTSLVKKSATVEDTTPFERESEFSWDGEANWDEEEADSALTAQINQGGLGGRNSFKLEFIGGKHPVTEYHPYVVTRTHLHIMKQDRLFKRLPYIIAQSLVANRTCVKSSGKLIQNPEWYQCHKNSLNSGVFETKIRLRLPSSLGSTGTINDRKQWKTEWLYAPYMSATHTATGPKDIVPIPVDRENFPQTETEYTTVNWKLSFSSHRQEKFLLFDAQMYQGHVYNMTETEPLLQNMQHEHDLNVGIFGHRIGEDAHPRRIIIRDVISVFIRLSCWLLVIHYWYTRTTTTGISRLGTILISLWPLLDTLEGLLILMFSHVLPSFFAIDSIRPFLMLVAVMRLECSWSTRKKGGKKKWIPRVHMAKATHSERASERTEARLPQRVKLMLFITIFIVAHFFITPKSYLLSPTIELSEVSPHPLELFLPQVPLMTRYLQTLGVSSFLTGCILQFVMNYSSQTYAGNYKITTLLWLISAVIALLDLIPSFAGTTLRTDGVTVIEGITLVIEIMDLVQAVKYRYAKSLDEEDED</sequence>
<keyword evidence="1" id="KW-0472">Membrane</keyword>
<reference evidence="2 3" key="1">
    <citation type="journal article" name="Sci. Rep.">
        <title>Telomere-to-telomere assembled and centromere annotated genomes of the two main subspecies of the button mushroom Agaricus bisporus reveal especially polymorphic chromosome ends.</title>
        <authorList>
            <person name="Sonnenberg A.S.M."/>
            <person name="Sedaghat-Telgerd N."/>
            <person name="Lavrijssen B."/>
            <person name="Ohm R.A."/>
            <person name="Hendrickx P.M."/>
            <person name="Scholtmeijer K."/>
            <person name="Baars J.J.P."/>
            <person name="van Peer A."/>
        </authorList>
    </citation>
    <scope>NUCLEOTIDE SEQUENCE [LARGE SCALE GENOMIC DNA]</scope>
    <source>
        <strain evidence="2 3">H119_p4</strain>
    </source>
</reference>
<organism evidence="2 3">
    <name type="scientific">Agaricus bisporus var. burnettii</name>
    <dbReference type="NCBI Taxonomy" id="192524"/>
    <lineage>
        <taxon>Eukaryota</taxon>
        <taxon>Fungi</taxon>
        <taxon>Dikarya</taxon>
        <taxon>Basidiomycota</taxon>
        <taxon>Agaricomycotina</taxon>
        <taxon>Agaricomycetes</taxon>
        <taxon>Agaricomycetidae</taxon>
        <taxon>Agaricales</taxon>
        <taxon>Agaricineae</taxon>
        <taxon>Agaricaceae</taxon>
        <taxon>Agaricus</taxon>
    </lineage>
</organism>
<name>A0A8H7C1X4_AGABI</name>
<protein>
    <submittedName>
        <fullName evidence="2">Uncharacterized protein</fullName>
    </submittedName>
</protein>
<evidence type="ECO:0000256" key="1">
    <source>
        <dbReference type="SAM" id="Phobius"/>
    </source>
</evidence>
<keyword evidence="1" id="KW-1133">Transmembrane helix</keyword>
<gene>
    <name evidence="2" type="ORF">Agabi119p4_10117</name>
</gene>
<feature type="transmembrane region" description="Helical" evidence="1">
    <location>
        <begin position="576"/>
        <end position="595"/>
    </location>
</feature>
<proteinExistence type="predicted"/>
<evidence type="ECO:0000313" key="2">
    <source>
        <dbReference type="EMBL" id="KAF7760708.1"/>
    </source>
</evidence>
<feature type="transmembrane region" description="Helical" evidence="1">
    <location>
        <begin position="519"/>
        <end position="537"/>
    </location>
</feature>
<feature type="transmembrane region" description="Helical" evidence="1">
    <location>
        <begin position="637"/>
        <end position="653"/>
    </location>
</feature>
<feature type="transmembrane region" description="Helical" evidence="1">
    <location>
        <begin position="687"/>
        <end position="709"/>
    </location>
</feature>
<feature type="transmembrane region" description="Helical" evidence="1">
    <location>
        <begin position="43"/>
        <end position="64"/>
    </location>
</feature>
<keyword evidence="1" id="KW-0812">Transmembrane</keyword>